<organism evidence="2 3">
    <name type="scientific">Liparis tanakae</name>
    <name type="common">Tanaka's snailfish</name>
    <dbReference type="NCBI Taxonomy" id="230148"/>
    <lineage>
        <taxon>Eukaryota</taxon>
        <taxon>Metazoa</taxon>
        <taxon>Chordata</taxon>
        <taxon>Craniata</taxon>
        <taxon>Vertebrata</taxon>
        <taxon>Euteleostomi</taxon>
        <taxon>Actinopterygii</taxon>
        <taxon>Neopterygii</taxon>
        <taxon>Teleostei</taxon>
        <taxon>Neoteleostei</taxon>
        <taxon>Acanthomorphata</taxon>
        <taxon>Eupercaria</taxon>
        <taxon>Perciformes</taxon>
        <taxon>Cottioidei</taxon>
        <taxon>Cottales</taxon>
        <taxon>Liparidae</taxon>
        <taxon>Liparis</taxon>
    </lineage>
</organism>
<dbReference type="Proteomes" id="UP000314294">
    <property type="component" value="Unassembled WGS sequence"/>
</dbReference>
<feature type="region of interest" description="Disordered" evidence="1">
    <location>
        <begin position="87"/>
        <end position="165"/>
    </location>
</feature>
<dbReference type="EMBL" id="SRLO01000345">
    <property type="protein sequence ID" value="TNN59918.1"/>
    <property type="molecule type" value="Genomic_DNA"/>
</dbReference>
<protein>
    <submittedName>
        <fullName evidence="2">Uncharacterized protein</fullName>
    </submittedName>
</protein>
<gene>
    <name evidence="2" type="ORF">EYF80_029884</name>
</gene>
<feature type="compositionally biased region" description="Polar residues" evidence="1">
    <location>
        <begin position="101"/>
        <end position="116"/>
    </location>
</feature>
<dbReference type="AlphaFoldDB" id="A0A4Z2H219"/>
<comment type="caution">
    <text evidence="2">The sequence shown here is derived from an EMBL/GenBank/DDBJ whole genome shotgun (WGS) entry which is preliminary data.</text>
</comment>
<accession>A0A4Z2H219</accession>
<evidence type="ECO:0000313" key="2">
    <source>
        <dbReference type="EMBL" id="TNN59918.1"/>
    </source>
</evidence>
<keyword evidence="3" id="KW-1185">Reference proteome</keyword>
<reference evidence="2 3" key="1">
    <citation type="submission" date="2019-03" db="EMBL/GenBank/DDBJ databases">
        <title>First draft genome of Liparis tanakae, snailfish: a comprehensive survey of snailfish specific genes.</title>
        <authorList>
            <person name="Kim W."/>
            <person name="Song I."/>
            <person name="Jeong J.-H."/>
            <person name="Kim D."/>
            <person name="Kim S."/>
            <person name="Ryu S."/>
            <person name="Song J.Y."/>
            <person name="Lee S.K."/>
        </authorList>
    </citation>
    <scope>NUCLEOTIDE SEQUENCE [LARGE SCALE GENOMIC DNA]</scope>
    <source>
        <tissue evidence="2">Muscle</tissue>
    </source>
</reference>
<feature type="compositionally biased region" description="Gly residues" evidence="1">
    <location>
        <begin position="152"/>
        <end position="165"/>
    </location>
</feature>
<evidence type="ECO:0000256" key="1">
    <source>
        <dbReference type="SAM" id="MobiDB-lite"/>
    </source>
</evidence>
<evidence type="ECO:0000313" key="3">
    <source>
        <dbReference type="Proteomes" id="UP000314294"/>
    </source>
</evidence>
<name>A0A4Z2H219_9TELE</name>
<proteinExistence type="predicted"/>
<sequence>MQLCTSCSTASRLAPCRRSRAEAARICPRTSSSPASCLWMDGTAKNSLLWRGGLVSIDPRLCPPFAVATPGNAGVVAVKPEPQRAVYTPHASPSPRAHVMQQPQPGSLTRSGQSFGNGLHCRSAPASQGSHRTIGPTVPAGPVSSPPTAGRTEGGGGCYGKGIQS</sequence>